<evidence type="ECO:0000256" key="13">
    <source>
        <dbReference type="PIRSR" id="PIRSR602403-1"/>
    </source>
</evidence>
<evidence type="ECO:0008006" key="16">
    <source>
        <dbReference type="Google" id="ProtNLM"/>
    </source>
</evidence>
<dbReference type="InterPro" id="IPR050121">
    <property type="entry name" value="Cytochrome_P450_monoxygenase"/>
</dbReference>
<keyword evidence="9" id="KW-0560">Oxidoreductase</keyword>
<dbReference type="PRINTS" id="PR00385">
    <property type="entry name" value="P450"/>
</dbReference>
<evidence type="ECO:0000256" key="4">
    <source>
        <dbReference type="ARBA" id="ARBA00010617"/>
    </source>
</evidence>
<evidence type="ECO:0000256" key="8">
    <source>
        <dbReference type="ARBA" id="ARBA00022989"/>
    </source>
</evidence>
<dbReference type="InterPro" id="IPR036396">
    <property type="entry name" value="Cyt_P450_sf"/>
</dbReference>
<evidence type="ECO:0000256" key="10">
    <source>
        <dbReference type="ARBA" id="ARBA00023004"/>
    </source>
</evidence>
<accession>A0A8H6YT26</accession>
<keyword evidence="11" id="KW-0503">Monooxygenase</keyword>
<evidence type="ECO:0000256" key="3">
    <source>
        <dbReference type="ARBA" id="ARBA00004721"/>
    </source>
</evidence>
<evidence type="ECO:0000256" key="1">
    <source>
        <dbReference type="ARBA" id="ARBA00001971"/>
    </source>
</evidence>
<organism evidence="14 15">
    <name type="scientific">Mycena sanguinolenta</name>
    <dbReference type="NCBI Taxonomy" id="230812"/>
    <lineage>
        <taxon>Eukaryota</taxon>
        <taxon>Fungi</taxon>
        <taxon>Dikarya</taxon>
        <taxon>Basidiomycota</taxon>
        <taxon>Agaricomycotina</taxon>
        <taxon>Agaricomycetes</taxon>
        <taxon>Agaricomycetidae</taxon>
        <taxon>Agaricales</taxon>
        <taxon>Marasmiineae</taxon>
        <taxon>Mycenaceae</taxon>
        <taxon>Mycena</taxon>
    </lineage>
</organism>
<keyword evidence="12" id="KW-0472">Membrane</keyword>
<evidence type="ECO:0000256" key="2">
    <source>
        <dbReference type="ARBA" id="ARBA00004370"/>
    </source>
</evidence>
<dbReference type="InterPro" id="IPR002403">
    <property type="entry name" value="Cyt_P450_E_grp-IV"/>
</dbReference>
<dbReference type="Pfam" id="PF00067">
    <property type="entry name" value="p450"/>
    <property type="match status" value="1"/>
</dbReference>
<dbReference type="Proteomes" id="UP000623467">
    <property type="component" value="Unassembled WGS sequence"/>
</dbReference>
<sequence>MILQILLPIATTLLCYFIFHASQILYRNLTSPLRFVGGPKSPSFLLGNFKEMGDDAYLTEKWRAQFGGTFRFHNLFSMSELHTTDIKAINHVVSKPDIYQKPSSMLSASEILIGRGILAVENENHRRHRRALNPAFGLPQVRLLTEIFIEKAVQLRDIWATQVAQENDVARIEVISWLRRMTLDVIGQAGFNYQFNALDADCKPNELNDAFTDLRHSPHATRYAGFRTAQGIAPILKLMACAIHSILPTFADMSSHSLDPGENSSTLRAKIKASEGERDLGKNRDLLSTLLKANLSASIPDSQRLDDAEVVAQIPTFFLAGHETISSATSWALHALSTNPAAQSKLRAELLTIQTDNPTMDELNSLPYLEAIVRETMRVHAPVVNTERMAMEDDIMPLAKPYIDPQGNSHDSLPIPKGQRIHIPILAINTDKEIWGEDANEFRPERWEKVPDSVNAIPSIWAHLLTFFAGPHNCIGLRFSLVEIKALLFTLIRAFEFEAAAKDEIVRVTVNFFAEACGAC</sequence>
<dbReference type="SUPFAM" id="SSF48264">
    <property type="entry name" value="Cytochrome P450"/>
    <property type="match status" value="1"/>
</dbReference>
<keyword evidence="6" id="KW-0812">Transmembrane</keyword>
<gene>
    <name evidence="14" type="ORF">MSAN_01096100</name>
</gene>
<dbReference type="PANTHER" id="PTHR24305:SF166">
    <property type="entry name" value="CYTOCHROME P450 12A4, MITOCHONDRIAL-RELATED"/>
    <property type="match status" value="1"/>
</dbReference>
<dbReference type="GO" id="GO:0020037">
    <property type="term" value="F:heme binding"/>
    <property type="evidence" value="ECO:0007669"/>
    <property type="project" value="InterPro"/>
</dbReference>
<dbReference type="GO" id="GO:0005506">
    <property type="term" value="F:iron ion binding"/>
    <property type="evidence" value="ECO:0007669"/>
    <property type="project" value="InterPro"/>
</dbReference>
<name>A0A8H6YT26_9AGAR</name>
<dbReference type="InterPro" id="IPR001128">
    <property type="entry name" value="Cyt_P450"/>
</dbReference>
<dbReference type="Gene3D" id="1.10.630.10">
    <property type="entry name" value="Cytochrome P450"/>
    <property type="match status" value="1"/>
</dbReference>
<dbReference type="GO" id="GO:0016705">
    <property type="term" value="F:oxidoreductase activity, acting on paired donors, with incorporation or reduction of molecular oxygen"/>
    <property type="evidence" value="ECO:0007669"/>
    <property type="project" value="InterPro"/>
</dbReference>
<dbReference type="GO" id="GO:0004497">
    <property type="term" value="F:monooxygenase activity"/>
    <property type="evidence" value="ECO:0007669"/>
    <property type="project" value="UniProtKB-KW"/>
</dbReference>
<evidence type="ECO:0000313" key="15">
    <source>
        <dbReference type="Proteomes" id="UP000623467"/>
    </source>
</evidence>
<evidence type="ECO:0000256" key="6">
    <source>
        <dbReference type="ARBA" id="ARBA00022692"/>
    </source>
</evidence>
<keyword evidence="5 13" id="KW-0349">Heme</keyword>
<dbReference type="OrthoDB" id="1470350at2759"/>
<comment type="similarity">
    <text evidence="4">Belongs to the cytochrome P450 family.</text>
</comment>
<keyword evidence="7 13" id="KW-0479">Metal-binding</keyword>
<protein>
    <recommendedName>
        <fullName evidence="16">Cytochrome P450</fullName>
    </recommendedName>
</protein>
<dbReference type="PANTHER" id="PTHR24305">
    <property type="entry name" value="CYTOCHROME P450"/>
    <property type="match status" value="1"/>
</dbReference>
<dbReference type="AlphaFoldDB" id="A0A8H6YT26"/>
<comment type="caution">
    <text evidence="14">The sequence shown here is derived from an EMBL/GenBank/DDBJ whole genome shotgun (WGS) entry which is preliminary data.</text>
</comment>
<evidence type="ECO:0000313" key="14">
    <source>
        <dbReference type="EMBL" id="KAF7364357.1"/>
    </source>
</evidence>
<comment type="subcellular location">
    <subcellularLocation>
        <location evidence="2">Membrane</location>
    </subcellularLocation>
</comment>
<reference evidence="14" key="1">
    <citation type="submission" date="2020-05" db="EMBL/GenBank/DDBJ databases">
        <title>Mycena genomes resolve the evolution of fungal bioluminescence.</title>
        <authorList>
            <person name="Tsai I.J."/>
        </authorList>
    </citation>
    <scope>NUCLEOTIDE SEQUENCE</scope>
    <source>
        <strain evidence="14">160909Yilan</strain>
    </source>
</reference>
<keyword evidence="8" id="KW-1133">Transmembrane helix</keyword>
<evidence type="ECO:0000256" key="7">
    <source>
        <dbReference type="ARBA" id="ARBA00022723"/>
    </source>
</evidence>
<comment type="cofactor">
    <cofactor evidence="1 13">
        <name>heme</name>
        <dbReference type="ChEBI" id="CHEBI:30413"/>
    </cofactor>
</comment>
<keyword evidence="15" id="KW-1185">Reference proteome</keyword>
<dbReference type="GO" id="GO:0016020">
    <property type="term" value="C:membrane"/>
    <property type="evidence" value="ECO:0007669"/>
    <property type="project" value="UniProtKB-SubCell"/>
</dbReference>
<dbReference type="PRINTS" id="PR00465">
    <property type="entry name" value="EP450IV"/>
</dbReference>
<comment type="pathway">
    <text evidence="3">Secondary metabolite biosynthesis; terpenoid biosynthesis.</text>
</comment>
<proteinExistence type="inferred from homology"/>
<evidence type="ECO:0000256" key="5">
    <source>
        <dbReference type="ARBA" id="ARBA00022617"/>
    </source>
</evidence>
<evidence type="ECO:0000256" key="9">
    <source>
        <dbReference type="ARBA" id="ARBA00023002"/>
    </source>
</evidence>
<keyword evidence="10 13" id="KW-0408">Iron</keyword>
<evidence type="ECO:0000256" key="12">
    <source>
        <dbReference type="ARBA" id="ARBA00023136"/>
    </source>
</evidence>
<feature type="binding site" description="axial binding residue" evidence="13">
    <location>
        <position position="474"/>
    </location>
    <ligand>
        <name>heme</name>
        <dbReference type="ChEBI" id="CHEBI:30413"/>
    </ligand>
    <ligandPart>
        <name>Fe</name>
        <dbReference type="ChEBI" id="CHEBI:18248"/>
    </ligandPart>
</feature>
<dbReference type="EMBL" id="JACAZH010000007">
    <property type="protein sequence ID" value="KAF7364357.1"/>
    <property type="molecule type" value="Genomic_DNA"/>
</dbReference>
<evidence type="ECO:0000256" key="11">
    <source>
        <dbReference type="ARBA" id="ARBA00023033"/>
    </source>
</evidence>